<protein>
    <submittedName>
        <fullName evidence="2">IS3 family transposase</fullName>
    </submittedName>
</protein>
<gene>
    <name evidence="2" type="ORF">PQU93_17505</name>
</gene>
<dbReference type="InterPro" id="IPR012337">
    <property type="entry name" value="RNaseH-like_sf"/>
</dbReference>
<dbReference type="InterPro" id="IPR001584">
    <property type="entry name" value="Integrase_cat-core"/>
</dbReference>
<dbReference type="InterPro" id="IPR050900">
    <property type="entry name" value="Transposase_IS3/IS150/IS904"/>
</dbReference>
<dbReference type="Pfam" id="PF13683">
    <property type="entry name" value="rve_3"/>
    <property type="match status" value="1"/>
</dbReference>
<dbReference type="Gene3D" id="3.30.420.10">
    <property type="entry name" value="Ribonuclease H-like superfamily/Ribonuclease H"/>
    <property type="match status" value="1"/>
</dbReference>
<evidence type="ECO:0000313" key="3">
    <source>
        <dbReference type="Proteomes" id="UP001221566"/>
    </source>
</evidence>
<dbReference type="Proteomes" id="UP001221566">
    <property type="component" value="Unassembled WGS sequence"/>
</dbReference>
<dbReference type="SUPFAM" id="SSF53098">
    <property type="entry name" value="Ribonuclease H-like"/>
    <property type="match status" value="1"/>
</dbReference>
<dbReference type="EMBL" id="JAQQKY010000016">
    <property type="protein sequence ID" value="MDC7692561.1"/>
    <property type="molecule type" value="Genomic_DNA"/>
</dbReference>
<dbReference type="NCBIfam" id="NF033516">
    <property type="entry name" value="transpos_IS3"/>
    <property type="match status" value="1"/>
</dbReference>
<keyword evidence="3" id="KW-1185">Reference proteome</keyword>
<proteinExistence type="predicted"/>
<dbReference type="InterPro" id="IPR036397">
    <property type="entry name" value="RNaseH_sf"/>
</dbReference>
<evidence type="ECO:0000259" key="1">
    <source>
        <dbReference type="PROSITE" id="PS50994"/>
    </source>
</evidence>
<reference evidence="2 3" key="1">
    <citation type="submission" date="2023-01" db="EMBL/GenBank/DDBJ databases">
        <title>Novel species of the genus Vogesella isolated from rivers.</title>
        <authorList>
            <person name="Lu H."/>
        </authorList>
    </citation>
    <scope>NUCLEOTIDE SEQUENCE [LARGE SCALE GENOMIC DNA]</scope>
    <source>
        <strain evidence="2 3">SH7W</strain>
    </source>
</reference>
<dbReference type="InterPro" id="IPR048020">
    <property type="entry name" value="Transpos_IS3"/>
</dbReference>
<organism evidence="2 3">
    <name type="scientific">Vogesella indigofera</name>
    <name type="common">Pseudomonas indigofera</name>
    <dbReference type="NCBI Taxonomy" id="45465"/>
    <lineage>
        <taxon>Bacteria</taxon>
        <taxon>Pseudomonadati</taxon>
        <taxon>Pseudomonadota</taxon>
        <taxon>Betaproteobacteria</taxon>
        <taxon>Neisseriales</taxon>
        <taxon>Chromobacteriaceae</taxon>
        <taxon>Vogesella</taxon>
    </lineage>
</organism>
<comment type="caution">
    <text evidence="2">The sequence shown here is derived from an EMBL/GenBank/DDBJ whole genome shotgun (WGS) entry which is preliminary data.</text>
</comment>
<sequence length="260" mass="29845">MQVPISKLCRWFGVPRRTLYYRPQKAAPKLQPQLVEPIKEMIEENPSFGYRTVAGLLGMNKNTVQRIFQLKGWQVKKRPVGFRPRVQALPSVAAEPNQRWATDLCRIWAGKDGWCHLALVMDCCTRELLGWHLSRSGKSKTAESALEHALINRFGCLGRVPQRFLLRSDNGLVFTSRSYTALVKSYGLQQEFITPYTPEQNGMVERVIRTLKEQCAHRHRFESLAHASRVIADWIGFYNHRRPHQALGMKTPAMAYQLAA</sequence>
<dbReference type="PROSITE" id="PS50994">
    <property type="entry name" value="INTEGRASE"/>
    <property type="match status" value="1"/>
</dbReference>
<name>A0ABT5IAQ5_VOGIN</name>
<feature type="domain" description="Integrase catalytic" evidence="1">
    <location>
        <begin position="92"/>
        <end position="260"/>
    </location>
</feature>
<accession>A0ABT5IAQ5</accession>
<dbReference type="PANTHER" id="PTHR46889:SF4">
    <property type="entry name" value="TRANSPOSASE INSO FOR INSERTION SEQUENCE ELEMENT IS911B-RELATED"/>
    <property type="match status" value="1"/>
</dbReference>
<dbReference type="PANTHER" id="PTHR46889">
    <property type="entry name" value="TRANSPOSASE INSF FOR INSERTION SEQUENCE IS3B-RELATED"/>
    <property type="match status" value="1"/>
</dbReference>
<evidence type="ECO:0000313" key="2">
    <source>
        <dbReference type="EMBL" id="MDC7692561.1"/>
    </source>
</evidence>